<dbReference type="PANTHER" id="PTHR43335:SF4">
    <property type="entry name" value="ABC TRANSPORTER, ATP-BINDING PROTEIN"/>
    <property type="match status" value="1"/>
</dbReference>
<dbReference type="Pfam" id="PF00005">
    <property type="entry name" value="ABC_tran"/>
    <property type="match status" value="1"/>
</dbReference>
<dbReference type="PROSITE" id="PS00211">
    <property type="entry name" value="ABC_TRANSPORTER_1"/>
    <property type="match status" value="1"/>
</dbReference>
<keyword evidence="2" id="KW-0813">Transport</keyword>
<dbReference type="GO" id="GO:0005524">
    <property type="term" value="F:ATP binding"/>
    <property type="evidence" value="ECO:0007669"/>
    <property type="project" value="UniProtKB-KW"/>
</dbReference>
<dbReference type="Gene3D" id="3.40.50.300">
    <property type="entry name" value="P-loop containing nucleotide triphosphate hydrolases"/>
    <property type="match status" value="1"/>
</dbReference>
<organism evidence="6 7">
    <name type="scientific">Brevundimonas subvibrioides</name>
    <dbReference type="NCBI Taxonomy" id="74313"/>
    <lineage>
        <taxon>Bacteria</taxon>
        <taxon>Pseudomonadati</taxon>
        <taxon>Pseudomonadota</taxon>
        <taxon>Alphaproteobacteria</taxon>
        <taxon>Caulobacterales</taxon>
        <taxon>Caulobacteraceae</taxon>
        <taxon>Brevundimonas</taxon>
    </lineage>
</organism>
<keyword evidence="3" id="KW-0547">Nucleotide-binding</keyword>
<sequence>MTSVIETRDLTKTYGSVRALDGLSLSIPRGGVYGVLGPNGAGKSTLFRILLGLIRPSAGEATVMGGRIGDVAAGRRMGSMIETPRFPPFMTARQVLEWLSAAHGLHSDTARVSGWLERVGLTEAADRKVRGFSVGMLQRLGVAAALITEPELVILDEPTSGMDPPGIQEMRALIRSLAERDGITVILASHQLLEVQRVCDRVAILNRGKLVREGAVSDLTSAGERLRLSVTPISRTLEVIAALPGAHGSLEGDAVMAALPRPEAPALLRALIEAGVDVDEARWVGADLESVFMTETGSIQHAETIIQEVGHAR</sequence>
<evidence type="ECO:0000256" key="3">
    <source>
        <dbReference type="ARBA" id="ARBA00022741"/>
    </source>
</evidence>
<evidence type="ECO:0000313" key="6">
    <source>
        <dbReference type="EMBL" id="OYX32900.1"/>
    </source>
</evidence>
<dbReference type="GO" id="GO:0016887">
    <property type="term" value="F:ATP hydrolysis activity"/>
    <property type="evidence" value="ECO:0007669"/>
    <property type="project" value="InterPro"/>
</dbReference>
<dbReference type="InterPro" id="IPR003593">
    <property type="entry name" value="AAA+_ATPase"/>
</dbReference>
<proteinExistence type="inferred from homology"/>
<dbReference type="InterPro" id="IPR017871">
    <property type="entry name" value="ABC_transporter-like_CS"/>
</dbReference>
<feature type="domain" description="ABC transporter" evidence="5">
    <location>
        <begin position="5"/>
        <end position="232"/>
    </location>
</feature>
<accession>A0A258FK00</accession>
<dbReference type="PANTHER" id="PTHR43335">
    <property type="entry name" value="ABC TRANSPORTER, ATP-BINDING PROTEIN"/>
    <property type="match status" value="1"/>
</dbReference>
<comment type="caution">
    <text evidence="6">The sequence shown here is derived from an EMBL/GenBank/DDBJ whole genome shotgun (WGS) entry which is preliminary data.</text>
</comment>
<dbReference type="Proteomes" id="UP000215595">
    <property type="component" value="Unassembled WGS sequence"/>
</dbReference>
<dbReference type="SMART" id="SM00382">
    <property type="entry name" value="AAA"/>
    <property type="match status" value="1"/>
</dbReference>
<reference evidence="6 7" key="1">
    <citation type="submission" date="2017-03" db="EMBL/GenBank/DDBJ databases">
        <title>Lifting the veil on microbial sulfur biogeochemistry in mining wastewaters.</title>
        <authorList>
            <person name="Kantor R.S."/>
            <person name="Colenbrander Nelson T."/>
            <person name="Marshall S."/>
            <person name="Bennett D."/>
            <person name="Apte S."/>
            <person name="Camacho D."/>
            <person name="Thomas B.C."/>
            <person name="Warren L.A."/>
            <person name="Banfield J.F."/>
        </authorList>
    </citation>
    <scope>NUCLEOTIDE SEQUENCE [LARGE SCALE GENOMIC DNA]</scope>
    <source>
        <strain evidence="6">32-69-9</strain>
    </source>
</reference>
<dbReference type="PROSITE" id="PS50893">
    <property type="entry name" value="ABC_TRANSPORTER_2"/>
    <property type="match status" value="1"/>
</dbReference>
<evidence type="ECO:0000259" key="5">
    <source>
        <dbReference type="PROSITE" id="PS50893"/>
    </source>
</evidence>
<evidence type="ECO:0000313" key="7">
    <source>
        <dbReference type="Proteomes" id="UP000215595"/>
    </source>
</evidence>
<protein>
    <submittedName>
        <fullName evidence="6">ABC transporter ATP-binding protein</fullName>
    </submittedName>
</protein>
<dbReference type="InterPro" id="IPR027417">
    <property type="entry name" value="P-loop_NTPase"/>
</dbReference>
<comment type="similarity">
    <text evidence="1">Belongs to the ABC transporter superfamily.</text>
</comment>
<dbReference type="AlphaFoldDB" id="A0A258FK00"/>
<evidence type="ECO:0000256" key="2">
    <source>
        <dbReference type="ARBA" id="ARBA00022448"/>
    </source>
</evidence>
<name>A0A258FK00_9CAUL</name>
<evidence type="ECO:0000256" key="1">
    <source>
        <dbReference type="ARBA" id="ARBA00005417"/>
    </source>
</evidence>
<keyword evidence="4 6" id="KW-0067">ATP-binding</keyword>
<dbReference type="EMBL" id="NCEB01000019">
    <property type="protein sequence ID" value="OYX32900.1"/>
    <property type="molecule type" value="Genomic_DNA"/>
</dbReference>
<evidence type="ECO:0000256" key="4">
    <source>
        <dbReference type="ARBA" id="ARBA00022840"/>
    </source>
</evidence>
<dbReference type="SUPFAM" id="SSF52540">
    <property type="entry name" value="P-loop containing nucleoside triphosphate hydrolases"/>
    <property type="match status" value="1"/>
</dbReference>
<dbReference type="InterPro" id="IPR003439">
    <property type="entry name" value="ABC_transporter-like_ATP-bd"/>
</dbReference>
<gene>
    <name evidence="6" type="ORF">B7Z01_09660</name>
</gene>